<reference evidence="3" key="3">
    <citation type="submission" date="2015-02" db="UniProtKB">
        <authorList>
            <consortium name="EnsemblProtists"/>
        </authorList>
    </citation>
    <scope>IDENTIFICATION</scope>
    <source>
        <strain evidence="3">DAOM BR144</strain>
    </source>
</reference>
<feature type="region of interest" description="Disordered" evidence="1">
    <location>
        <begin position="208"/>
        <end position="230"/>
    </location>
</feature>
<reference evidence="4" key="1">
    <citation type="journal article" date="2010" name="Genome Biol.">
        <title>Genome sequence of the necrotrophic plant pathogen Pythium ultimum reveals original pathogenicity mechanisms and effector repertoire.</title>
        <authorList>
            <person name="Levesque C.A."/>
            <person name="Brouwer H."/>
            <person name="Cano L."/>
            <person name="Hamilton J.P."/>
            <person name="Holt C."/>
            <person name="Huitema E."/>
            <person name="Raffaele S."/>
            <person name="Robideau G.P."/>
            <person name="Thines M."/>
            <person name="Win J."/>
            <person name="Zerillo M.M."/>
            <person name="Beakes G.W."/>
            <person name="Boore J.L."/>
            <person name="Busam D."/>
            <person name="Dumas B."/>
            <person name="Ferriera S."/>
            <person name="Fuerstenberg S.I."/>
            <person name="Gachon C.M."/>
            <person name="Gaulin E."/>
            <person name="Govers F."/>
            <person name="Grenville-Briggs L."/>
            <person name="Horner N."/>
            <person name="Hostetler J."/>
            <person name="Jiang R.H."/>
            <person name="Johnson J."/>
            <person name="Krajaejun T."/>
            <person name="Lin H."/>
            <person name="Meijer H.J."/>
            <person name="Moore B."/>
            <person name="Morris P."/>
            <person name="Phuntmart V."/>
            <person name="Puiu D."/>
            <person name="Shetty J."/>
            <person name="Stajich J.E."/>
            <person name="Tripathy S."/>
            <person name="Wawra S."/>
            <person name="van West P."/>
            <person name="Whitty B.R."/>
            <person name="Coutinho P.M."/>
            <person name="Henrissat B."/>
            <person name="Martin F."/>
            <person name="Thomas P.D."/>
            <person name="Tyler B.M."/>
            <person name="De Vries R.P."/>
            <person name="Kamoun S."/>
            <person name="Yandell M."/>
            <person name="Tisserat N."/>
            <person name="Buell C.R."/>
        </authorList>
    </citation>
    <scope>NUCLEOTIDE SEQUENCE</scope>
    <source>
        <strain evidence="4">DAOM:BR144</strain>
    </source>
</reference>
<accession>K3WVZ0</accession>
<dbReference type="Gene3D" id="2.30.29.30">
    <property type="entry name" value="Pleckstrin-homology domain (PH domain)/Phosphotyrosine-binding domain (PTB)"/>
    <property type="match status" value="1"/>
</dbReference>
<organism evidence="3 4">
    <name type="scientific">Globisporangium ultimum (strain ATCC 200006 / CBS 805.95 / DAOM BR144)</name>
    <name type="common">Pythium ultimum</name>
    <dbReference type="NCBI Taxonomy" id="431595"/>
    <lineage>
        <taxon>Eukaryota</taxon>
        <taxon>Sar</taxon>
        <taxon>Stramenopiles</taxon>
        <taxon>Oomycota</taxon>
        <taxon>Peronosporomycetes</taxon>
        <taxon>Pythiales</taxon>
        <taxon>Pythiaceae</taxon>
        <taxon>Globisporangium</taxon>
    </lineage>
</organism>
<dbReference type="CDD" id="cd00821">
    <property type="entry name" value="PH"/>
    <property type="match status" value="1"/>
</dbReference>
<feature type="domain" description="PH" evidence="2">
    <location>
        <begin position="243"/>
        <end position="355"/>
    </location>
</feature>
<dbReference type="AlphaFoldDB" id="K3WVZ0"/>
<dbReference type="InterPro" id="IPR001849">
    <property type="entry name" value="PH_domain"/>
</dbReference>
<reference evidence="4" key="2">
    <citation type="submission" date="2010-04" db="EMBL/GenBank/DDBJ databases">
        <authorList>
            <person name="Buell R."/>
            <person name="Hamilton J."/>
            <person name="Hostetler J."/>
        </authorList>
    </citation>
    <scope>NUCLEOTIDE SEQUENCE [LARGE SCALE GENOMIC DNA]</scope>
    <source>
        <strain evidence="4">DAOM:BR144</strain>
    </source>
</reference>
<dbReference type="SMART" id="SM00233">
    <property type="entry name" value="PH"/>
    <property type="match status" value="1"/>
</dbReference>
<dbReference type="VEuPathDB" id="FungiDB:PYU1_G009120"/>
<dbReference type="Proteomes" id="UP000019132">
    <property type="component" value="Unassembled WGS sequence"/>
</dbReference>
<name>K3WVZ0_GLOUD</name>
<evidence type="ECO:0000256" key="1">
    <source>
        <dbReference type="SAM" id="MobiDB-lite"/>
    </source>
</evidence>
<dbReference type="EnsemblProtists" id="PYU1_T009138">
    <property type="protein sequence ID" value="PYU1_T009138"/>
    <property type="gene ID" value="PYU1_G009120"/>
</dbReference>
<dbReference type="eggNOG" id="ENOG502S3H4">
    <property type="taxonomic scope" value="Eukaryota"/>
</dbReference>
<feature type="compositionally biased region" description="Low complexity" evidence="1">
    <location>
        <begin position="215"/>
        <end position="230"/>
    </location>
</feature>
<dbReference type="HOGENOM" id="CLU_677047_0_0_1"/>
<dbReference type="InterPro" id="IPR011993">
    <property type="entry name" value="PH-like_dom_sf"/>
</dbReference>
<dbReference type="EMBL" id="GL376632">
    <property type="status" value="NOT_ANNOTATED_CDS"/>
    <property type="molecule type" value="Genomic_DNA"/>
</dbReference>
<dbReference type="PROSITE" id="PS50003">
    <property type="entry name" value="PH_DOMAIN"/>
    <property type="match status" value="1"/>
</dbReference>
<dbReference type="SUPFAM" id="SSF50729">
    <property type="entry name" value="PH domain-like"/>
    <property type="match status" value="1"/>
</dbReference>
<dbReference type="InParanoid" id="K3WVZ0"/>
<sequence length="407" mass="44526">MKKILFAKMLTVKRRTSFSMIPAADIAAKDARTTALSASATKEPDVHYGRMRTTTSTVPSADQETQDVKLTIGAASVSAIPAAELETEAVLFEAQYETLKEIVWDHSEKSITFVLLDDGRVAASFLFSTLSLSLEAQHIRDAIWYIQHGMFKDASLRELAAELSSSSSSGGVRRSSMSSVKDKDAIQQRVDLRCRIIGCPHHSENFDSAGHDSEVSTSSSVNLNSMSQSSRSVSTTRGVCLRLCEEHATLLASSPRSPSKRAWNVKYVALFETPVGGFLCYYDKLAHCPGITDTPKERRVIELSSVICIRPESSATNAPSPFAFDVVTLYRTWTFAATERDEYGAWLHVLADNVAKHTAMAPDKRIKFPVRMMATAQGSQYQLTRHEATTLEISSYGVCVCSGASAG</sequence>
<proteinExistence type="predicted"/>
<evidence type="ECO:0000313" key="3">
    <source>
        <dbReference type="EnsemblProtists" id="PYU1_T009138"/>
    </source>
</evidence>
<evidence type="ECO:0000259" key="2">
    <source>
        <dbReference type="PROSITE" id="PS50003"/>
    </source>
</evidence>
<evidence type="ECO:0000313" key="4">
    <source>
        <dbReference type="Proteomes" id="UP000019132"/>
    </source>
</evidence>
<keyword evidence="4" id="KW-1185">Reference proteome</keyword>
<protein>
    <recommendedName>
        <fullName evidence="2">PH domain-containing protein</fullName>
    </recommendedName>
</protein>